<keyword evidence="4" id="KW-0472">Membrane</keyword>
<feature type="transmembrane region" description="Helical" evidence="4">
    <location>
        <begin position="20"/>
        <end position="40"/>
    </location>
</feature>
<evidence type="ECO:0000313" key="5">
    <source>
        <dbReference type="EMBL" id="AEL89264.1"/>
    </source>
</evidence>
<dbReference type="InterPro" id="IPR036419">
    <property type="entry name" value="Ribosomal_S3_C_sf"/>
</dbReference>
<gene>
    <name evidence="5" type="ORF">IMG5_M206959</name>
</gene>
<evidence type="ECO:0000256" key="1">
    <source>
        <dbReference type="ARBA" id="ARBA00010761"/>
    </source>
</evidence>
<keyword evidence="3" id="KW-0687">Ribonucleoprotein</keyword>
<dbReference type="SUPFAM" id="SSF54821">
    <property type="entry name" value="Ribosomal protein S3 C-terminal domain"/>
    <property type="match status" value="1"/>
</dbReference>
<keyword evidence="5" id="KW-0496">Mitochondrion</keyword>
<proteinExistence type="inferred from homology"/>
<dbReference type="RefSeq" id="YP_004841722.1">
    <property type="nucleotide sequence ID" value="NC_015981.1"/>
</dbReference>
<organism evidence="5">
    <name type="scientific">Ichthyophthirius multifiliis</name>
    <name type="common">White spot disease agent</name>
    <name type="synonym">Ich</name>
    <dbReference type="NCBI Taxonomy" id="5932"/>
    <lineage>
        <taxon>Eukaryota</taxon>
        <taxon>Sar</taxon>
        <taxon>Alveolata</taxon>
        <taxon>Ciliophora</taxon>
        <taxon>Intramacronucleata</taxon>
        <taxon>Oligohymenophorea</taxon>
        <taxon>Hymenostomatida</taxon>
        <taxon>Ophryoglenina</taxon>
        <taxon>Ichthyophthirius</taxon>
    </lineage>
</organism>
<feature type="transmembrane region" description="Helical" evidence="4">
    <location>
        <begin position="207"/>
        <end position="229"/>
    </location>
</feature>
<dbReference type="EMBL" id="JN227086">
    <property type="protein sequence ID" value="AEL89264.1"/>
    <property type="molecule type" value="Genomic_DNA"/>
</dbReference>
<accession>G1FLC2</accession>
<sequence>MIFSSNTDIFYWDTKYWKTTNLFFFLKIFNIYIFNIQFNYKFKNIIDYRLICLCYNTSQKKLIQFKYKNIYNFIFLFNNNFNNLLNLNYLNYFYKISNITNNLLVSNYNISNYDFNLYFLKLFIKKNIDKYLTNNNNLITINKKIILFRTSFLDIVLKKYIEYFLNSKVFINFDKYNIKFFKKKKKLINFFKKKLKRIHRILKKTKITLKAFIFITVIFLFSKDINLYYRILTLIIQQTHFKNHKRFLYYLKIFITKTLLKFYKLTNFTGFYFFISGKISCSGNSKTRKYIISYGKHSFTNKMLKLNIKKGLIYTKTGVLGFKFFISYN</sequence>
<evidence type="ECO:0000256" key="3">
    <source>
        <dbReference type="ARBA" id="ARBA00023274"/>
    </source>
</evidence>
<keyword evidence="2" id="KW-0689">Ribosomal protein</keyword>
<dbReference type="GO" id="GO:1990904">
    <property type="term" value="C:ribonucleoprotein complex"/>
    <property type="evidence" value="ECO:0007669"/>
    <property type="project" value="UniProtKB-KW"/>
</dbReference>
<keyword evidence="4" id="KW-0812">Transmembrane</keyword>
<reference evidence="5" key="1">
    <citation type="submission" date="2011-07" db="EMBL/GenBank/DDBJ databases">
        <authorList>
            <person name="Coyne R."/>
            <person name="Brami D."/>
            <person name="Johnson J."/>
            <person name="Hostetler J."/>
            <person name="Hannick L."/>
            <person name="Clark T."/>
            <person name="Cassidy-Hanley D."/>
            <person name="Inman J."/>
        </authorList>
    </citation>
    <scope>NUCLEOTIDE SEQUENCE</scope>
    <source>
        <strain evidence="5">G5</strain>
    </source>
</reference>
<dbReference type="GO" id="GO:0005840">
    <property type="term" value="C:ribosome"/>
    <property type="evidence" value="ECO:0007669"/>
    <property type="project" value="UniProtKB-KW"/>
</dbReference>
<geneLocation type="mitochondrion" evidence="5"/>
<comment type="similarity">
    <text evidence="1">Belongs to the universal ribosomal protein uS3 family.</text>
</comment>
<protein>
    <submittedName>
        <fullName evidence="5">Ymf64</fullName>
    </submittedName>
</protein>
<name>G1FLC2_ICHMU</name>
<evidence type="ECO:0000256" key="4">
    <source>
        <dbReference type="SAM" id="Phobius"/>
    </source>
</evidence>
<evidence type="ECO:0000256" key="2">
    <source>
        <dbReference type="ARBA" id="ARBA00022980"/>
    </source>
</evidence>
<dbReference type="GeneID" id="11122990"/>
<dbReference type="AlphaFoldDB" id="G1FLC2"/>
<keyword evidence="4" id="KW-1133">Transmembrane helix</keyword>